<reference evidence="2 3" key="1">
    <citation type="submission" date="2016-12" db="EMBL/GenBank/DDBJ databases">
        <title>Trade-off between light-utilization and light-protection in marine flavobacteria.</title>
        <authorList>
            <person name="Kumagai Y."/>
            <person name="Yoshizawa S."/>
            <person name="Kogure K."/>
            <person name="Iwasaki W."/>
        </authorList>
    </citation>
    <scope>NUCLEOTIDE SEQUENCE [LARGE SCALE GENOMIC DNA]</scope>
    <source>
        <strain evidence="2 3">KCTC 12100</strain>
    </source>
</reference>
<dbReference type="InterPro" id="IPR046548">
    <property type="entry name" value="DUF6804"/>
</dbReference>
<keyword evidence="1" id="KW-1133">Transmembrane helix</keyword>
<dbReference type="Proteomes" id="UP000247345">
    <property type="component" value="Unassembled WGS sequence"/>
</dbReference>
<feature type="transmembrane region" description="Helical" evidence="1">
    <location>
        <begin position="12"/>
        <end position="43"/>
    </location>
</feature>
<sequence length="103" mass="11899">MKNNLTLIKIPLAILLLLCLLDMPYGFYEFVRFVALISFGFLAYQSKEKKDKTELIIFISLALLFQPFFKIALGRTLWNIVDVITAIYLLISIVKKQKINKAL</sequence>
<evidence type="ECO:0000256" key="1">
    <source>
        <dbReference type="SAM" id="Phobius"/>
    </source>
</evidence>
<feature type="transmembrane region" description="Helical" evidence="1">
    <location>
        <begin position="77"/>
        <end position="94"/>
    </location>
</feature>
<evidence type="ECO:0000313" key="3">
    <source>
        <dbReference type="Proteomes" id="UP000247345"/>
    </source>
</evidence>
<dbReference type="EMBL" id="MSCK01000001">
    <property type="protein sequence ID" value="PQJ72763.1"/>
    <property type="molecule type" value="Genomic_DNA"/>
</dbReference>
<keyword evidence="1" id="KW-0812">Transmembrane</keyword>
<evidence type="ECO:0000313" key="2">
    <source>
        <dbReference type="EMBL" id="PQJ72763.1"/>
    </source>
</evidence>
<name>A0A2P6CCY8_9FLAO</name>
<organism evidence="2 3">
    <name type="scientific">Polaribacter butkevichii</name>
    <dbReference type="NCBI Taxonomy" id="218490"/>
    <lineage>
        <taxon>Bacteria</taxon>
        <taxon>Pseudomonadati</taxon>
        <taxon>Bacteroidota</taxon>
        <taxon>Flavobacteriia</taxon>
        <taxon>Flavobacteriales</taxon>
        <taxon>Flavobacteriaceae</taxon>
    </lineage>
</organism>
<dbReference type="AlphaFoldDB" id="A0A2P6CCY8"/>
<gene>
    <name evidence="2" type="ORF">BTO14_05605</name>
</gene>
<dbReference type="Pfam" id="PF20619">
    <property type="entry name" value="DUF6804"/>
    <property type="match status" value="1"/>
</dbReference>
<protein>
    <submittedName>
        <fullName evidence="2">Uncharacterized protein</fullName>
    </submittedName>
</protein>
<dbReference type="OrthoDB" id="1082986at2"/>
<accession>A0A2P6CCY8</accession>
<keyword evidence="3" id="KW-1185">Reference proteome</keyword>
<proteinExistence type="predicted"/>
<comment type="caution">
    <text evidence="2">The sequence shown here is derived from an EMBL/GenBank/DDBJ whole genome shotgun (WGS) entry which is preliminary data.</text>
</comment>
<dbReference type="RefSeq" id="WP_105048427.1">
    <property type="nucleotide sequence ID" value="NZ_CP150661.1"/>
</dbReference>
<keyword evidence="1" id="KW-0472">Membrane</keyword>